<keyword evidence="3" id="KW-0732">Signal</keyword>
<reference evidence="4" key="1">
    <citation type="journal article" date="2020" name="Stud. Mycol.">
        <title>101 Dothideomycetes genomes: a test case for predicting lifestyles and emergence of pathogens.</title>
        <authorList>
            <person name="Haridas S."/>
            <person name="Albert R."/>
            <person name="Binder M."/>
            <person name="Bloem J."/>
            <person name="Labutti K."/>
            <person name="Salamov A."/>
            <person name="Andreopoulos B."/>
            <person name="Baker S."/>
            <person name="Barry K."/>
            <person name="Bills G."/>
            <person name="Bluhm B."/>
            <person name="Cannon C."/>
            <person name="Castanera R."/>
            <person name="Culley D."/>
            <person name="Daum C."/>
            <person name="Ezra D."/>
            <person name="Gonzalez J."/>
            <person name="Henrissat B."/>
            <person name="Kuo A."/>
            <person name="Liang C."/>
            <person name="Lipzen A."/>
            <person name="Lutzoni F."/>
            <person name="Magnuson J."/>
            <person name="Mondo S."/>
            <person name="Nolan M."/>
            <person name="Ohm R."/>
            <person name="Pangilinan J."/>
            <person name="Park H.-J."/>
            <person name="Ramirez L."/>
            <person name="Alfaro M."/>
            <person name="Sun H."/>
            <person name="Tritt A."/>
            <person name="Yoshinaga Y."/>
            <person name="Zwiers L.-H."/>
            <person name="Turgeon B."/>
            <person name="Goodwin S."/>
            <person name="Spatafora J."/>
            <person name="Crous P."/>
            <person name="Grigoriev I."/>
        </authorList>
    </citation>
    <scope>NUCLEOTIDE SEQUENCE</scope>
    <source>
        <strain evidence="4">CBS 627.86</strain>
    </source>
</reference>
<keyword evidence="5" id="KW-1185">Reference proteome</keyword>
<feature type="chain" id="PRO_5025601899" evidence="3">
    <location>
        <begin position="20"/>
        <end position="296"/>
    </location>
</feature>
<dbReference type="PANTHER" id="PTHR43459">
    <property type="entry name" value="ENOYL-COA HYDRATASE"/>
    <property type="match status" value="1"/>
</dbReference>
<protein>
    <submittedName>
        <fullName evidence="4">ClpP/crotonase-like domain-containing protein</fullName>
    </submittedName>
</protein>
<dbReference type="Pfam" id="PF00378">
    <property type="entry name" value="ECH_1"/>
    <property type="match status" value="1"/>
</dbReference>
<evidence type="ECO:0000256" key="1">
    <source>
        <dbReference type="ARBA" id="ARBA00004685"/>
    </source>
</evidence>
<gene>
    <name evidence="4" type="ORF">BDV96DRAFT_651618</name>
</gene>
<evidence type="ECO:0000313" key="4">
    <source>
        <dbReference type="EMBL" id="KAF2109638.1"/>
    </source>
</evidence>
<dbReference type="CDD" id="cd06558">
    <property type="entry name" value="crotonase-like"/>
    <property type="match status" value="1"/>
</dbReference>
<dbReference type="InterPro" id="IPR029045">
    <property type="entry name" value="ClpP/crotonase-like_dom_sf"/>
</dbReference>
<evidence type="ECO:0000256" key="3">
    <source>
        <dbReference type="SAM" id="SignalP"/>
    </source>
</evidence>
<dbReference type="Proteomes" id="UP000799770">
    <property type="component" value="Unassembled WGS sequence"/>
</dbReference>
<dbReference type="PANTHER" id="PTHR43459:SF1">
    <property type="entry name" value="EG:BACN32G11.4 PROTEIN"/>
    <property type="match status" value="1"/>
</dbReference>
<dbReference type="SUPFAM" id="SSF52096">
    <property type="entry name" value="ClpP/crotonase"/>
    <property type="match status" value="1"/>
</dbReference>
<evidence type="ECO:0000256" key="2">
    <source>
        <dbReference type="ARBA" id="ARBA00023026"/>
    </source>
</evidence>
<dbReference type="EMBL" id="ML977341">
    <property type="protein sequence ID" value="KAF2109638.1"/>
    <property type="molecule type" value="Genomic_DNA"/>
</dbReference>
<organism evidence="4 5">
    <name type="scientific">Lophiotrema nucula</name>
    <dbReference type="NCBI Taxonomy" id="690887"/>
    <lineage>
        <taxon>Eukaryota</taxon>
        <taxon>Fungi</taxon>
        <taxon>Dikarya</taxon>
        <taxon>Ascomycota</taxon>
        <taxon>Pezizomycotina</taxon>
        <taxon>Dothideomycetes</taxon>
        <taxon>Pleosporomycetidae</taxon>
        <taxon>Pleosporales</taxon>
        <taxon>Lophiotremataceae</taxon>
        <taxon>Lophiotrema</taxon>
    </lineage>
</organism>
<name>A0A6A5YU67_9PLEO</name>
<feature type="signal peptide" evidence="3">
    <location>
        <begin position="1"/>
        <end position="19"/>
    </location>
</feature>
<dbReference type="InterPro" id="IPR001753">
    <property type="entry name" value="Enoyl-CoA_hydra/iso"/>
</dbReference>
<sequence>MRLLTHLSIAFTAITAVSSKPINTTSPITTTKITPSYWRATFSNPPFNLQDNAFYAAFYALVDEISNDQDVKVVVFDSSVPDFYIAHFDTVNGVSTDLLGGYWANMTKLANLPVLTVASIRGYARGGGAELVAGLDTSFASKEKAVFAQFEVGVGAVPGGGGLALLPGLVGRSRALEIVIGADDFDADTAAQYGWINRAVPDHKLDHFVDNLAHRVSLFDKEAIAYAKSAVIARAGYPPAEEQQSDFAAFGKLASQPNFQARIAKLVELGLQTKVAFEKNITQEVLKTVGEGPWDV</sequence>
<dbReference type="Gene3D" id="3.90.226.10">
    <property type="entry name" value="2-enoyl-CoA Hydratase, Chain A, domain 1"/>
    <property type="match status" value="1"/>
</dbReference>
<evidence type="ECO:0000313" key="5">
    <source>
        <dbReference type="Proteomes" id="UP000799770"/>
    </source>
</evidence>
<dbReference type="OrthoDB" id="410701at2759"/>
<dbReference type="AlphaFoldDB" id="A0A6A5YU67"/>
<proteinExistence type="predicted"/>
<comment type="pathway">
    <text evidence="1">Mycotoxin biosynthesis.</text>
</comment>
<accession>A0A6A5YU67</accession>
<keyword evidence="2" id="KW-0843">Virulence</keyword>